<accession>A0AAE7E5Z2</accession>
<dbReference type="GO" id="GO:0008270">
    <property type="term" value="F:zinc ion binding"/>
    <property type="evidence" value="ECO:0007669"/>
    <property type="project" value="InterPro"/>
</dbReference>
<dbReference type="Gene3D" id="3.90.580.10">
    <property type="entry name" value="Zinc finger, CHC2-type domain"/>
    <property type="match status" value="1"/>
</dbReference>
<proteinExistence type="predicted"/>
<evidence type="ECO:0000313" key="1">
    <source>
        <dbReference type="EMBL" id="QKF68321.1"/>
    </source>
</evidence>
<gene>
    <name evidence="1" type="ORF">AVENP_2843</name>
</gene>
<evidence type="ECO:0000313" key="2">
    <source>
        <dbReference type="Proteomes" id="UP000503482"/>
    </source>
</evidence>
<dbReference type="GO" id="GO:0006260">
    <property type="term" value="P:DNA replication"/>
    <property type="evidence" value="ECO:0007669"/>
    <property type="project" value="InterPro"/>
</dbReference>
<dbReference type="GO" id="GO:0003677">
    <property type="term" value="F:DNA binding"/>
    <property type="evidence" value="ECO:0007669"/>
    <property type="project" value="InterPro"/>
</dbReference>
<protein>
    <submittedName>
        <fullName evidence="1">Uncharacterized protein</fullName>
    </submittedName>
</protein>
<dbReference type="EMBL" id="CP053840">
    <property type="protein sequence ID" value="QKF68321.1"/>
    <property type="molecule type" value="Genomic_DNA"/>
</dbReference>
<dbReference type="InterPro" id="IPR036977">
    <property type="entry name" value="DNA_primase_Znf_CHC2"/>
</dbReference>
<name>A0AAE7E5Z2_9BACT</name>
<dbReference type="AlphaFoldDB" id="A0AAE7E5Z2"/>
<sequence length="277" mass="31639">MHKFLIRISVNIDSLPHANNLKWTTGNWEDISKVTALYEYSATKFKNGKRNNISAKGVSTIILDIDDGQTLEEGIETFKEFKSLIVTTKSHQIEKKGLVADRYRVILPLNQSIIDMEYYSKLMRYLTRFYDADIACSDPARYYSPNPNQEVYYSNSGKFFEVSKFDTLIEKNEEVPSPNLTSSILNSFKSTNSKKRVDLDLNSQVTYYQNGIKATDILDYIINNIKVSNSAIPCHCFLNPQHEDKNPSCFIYLNTNNVYAKCVSCGTDGILLKEIIL</sequence>
<dbReference type="RefSeq" id="WP_172664327.1">
    <property type="nucleotide sequence ID" value="NZ_CP053840.1"/>
</dbReference>
<dbReference type="KEGG" id="avp:AVENP_2843"/>
<organism evidence="1 2">
    <name type="scientific">Arcobacter venerupis</name>
    <dbReference type="NCBI Taxonomy" id="1054033"/>
    <lineage>
        <taxon>Bacteria</taxon>
        <taxon>Pseudomonadati</taxon>
        <taxon>Campylobacterota</taxon>
        <taxon>Epsilonproteobacteria</taxon>
        <taxon>Campylobacterales</taxon>
        <taxon>Arcobacteraceae</taxon>
        <taxon>Arcobacter</taxon>
    </lineage>
</organism>
<keyword evidence="2" id="KW-1185">Reference proteome</keyword>
<dbReference type="Proteomes" id="UP000503482">
    <property type="component" value="Chromosome"/>
</dbReference>
<reference evidence="1 2" key="1">
    <citation type="submission" date="2020-05" db="EMBL/GenBank/DDBJ databases">
        <title>Complete genome sequencing of Campylobacter and Arcobacter type strains.</title>
        <authorList>
            <person name="Miller W.G."/>
            <person name="Yee E."/>
        </authorList>
    </citation>
    <scope>NUCLEOTIDE SEQUENCE [LARGE SCALE GENOMIC DNA]</scope>
    <source>
        <strain evidence="1 2">LMG 26156</strain>
    </source>
</reference>